<dbReference type="Gene3D" id="2.60.40.4070">
    <property type="match status" value="1"/>
</dbReference>
<feature type="signal peptide" evidence="3">
    <location>
        <begin position="1"/>
        <end position="28"/>
    </location>
</feature>
<dbReference type="KEGG" id="hyh:D3Y59_08300"/>
<name>A0A3B7QYW8_9BACT</name>
<feature type="domain" description="Secretion system C-terminal sorting" evidence="4">
    <location>
        <begin position="233"/>
        <end position="309"/>
    </location>
</feature>
<evidence type="ECO:0000256" key="2">
    <source>
        <dbReference type="SAM" id="MobiDB-lite"/>
    </source>
</evidence>
<accession>A0A3B7QYW8</accession>
<feature type="coiled-coil region" evidence="1">
    <location>
        <begin position="87"/>
        <end position="160"/>
    </location>
</feature>
<dbReference type="RefSeq" id="WP_119444630.1">
    <property type="nucleotide sequence ID" value="NZ_CP032317.1"/>
</dbReference>
<evidence type="ECO:0000256" key="3">
    <source>
        <dbReference type="SAM" id="SignalP"/>
    </source>
</evidence>
<dbReference type="Proteomes" id="UP000262802">
    <property type="component" value="Chromosome"/>
</dbReference>
<keyword evidence="6" id="KW-1185">Reference proteome</keyword>
<feature type="chain" id="PRO_5017780409" evidence="3">
    <location>
        <begin position="29"/>
        <end position="311"/>
    </location>
</feature>
<feature type="region of interest" description="Disordered" evidence="2">
    <location>
        <begin position="176"/>
        <end position="201"/>
    </location>
</feature>
<evidence type="ECO:0000313" key="5">
    <source>
        <dbReference type="EMBL" id="AYA37054.1"/>
    </source>
</evidence>
<evidence type="ECO:0000313" key="6">
    <source>
        <dbReference type="Proteomes" id="UP000262802"/>
    </source>
</evidence>
<reference evidence="5 6" key="1">
    <citation type="submission" date="2018-09" db="EMBL/GenBank/DDBJ databases">
        <title>Hymenobacter medium sp. nov., isolated from R2A medium.</title>
        <authorList>
            <person name="Yingchao G."/>
        </authorList>
    </citation>
    <scope>NUCLEOTIDE SEQUENCE [LARGE SCALE GENOMIC DNA]</scope>
    <source>
        <strain evidence="6">sh-6</strain>
    </source>
</reference>
<organism evidence="5 6">
    <name type="scientific">Hymenobacter oligotrophus</name>
    <dbReference type="NCBI Taxonomy" id="2319843"/>
    <lineage>
        <taxon>Bacteria</taxon>
        <taxon>Pseudomonadati</taxon>
        <taxon>Bacteroidota</taxon>
        <taxon>Cytophagia</taxon>
        <taxon>Cytophagales</taxon>
        <taxon>Hymenobacteraceae</taxon>
        <taxon>Hymenobacter</taxon>
    </lineage>
</organism>
<gene>
    <name evidence="5" type="ORF">D3Y59_08300</name>
</gene>
<proteinExistence type="predicted"/>
<keyword evidence="1" id="KW-0175">Coiled coil</keyword>
<evidence type="ECO:0000259" key="4">
    <source>
        <dbReference type="Pfam" id="PF18962"/>
    </source>
</evidence>
<dbReference type="EMBL" id="CP032317">
    <property type="protein sequence ID" value="AYA37054.1"/>
    <property type="molecule type" value="Genomic_DNA"/>
</dbReference>
<dbReference type="Pfam" id="PF18962">
    <property type="entry name" value="Por_Secre_tail"/>
    <property type="match status" value="1"/>
</dbReference>
<sequence>MKTNSWLKALAFSFALLPTTAAVSTAWAQVPGTQQNAQGFGKHGHRGGQRKGNPEVRAYLRDNVMPVVRQQRQKLDAQMSASDKTQLETYRGQLKSLRERQATLRKSFRPEGTPKGQRVQLTDAQKQQVQELRAERKAVLENVARLAQKYDAQINRLAEEVKPQREKWAADLKALSQKNLTPEQQQKRAQWQQKRGTGPGTRQNFFGPSRFLLMNPNAQAKAERNAGNGRAALYPNPASNSQRLEYEVKKDGNVKVELMDERGKTLRTLFDGKQNKGTHSLDVNLADLGRGTYLYKISSKGNTETRRFVKE</sequence>
<evidence type="ECO:0000256" key="1">
    <source>
        <dbReference type="SAM" id="Coils"/>
    </source>
</evidence>
<keyword evidence="3" id="KW-0732">Signal</keyword>
<dbReference type="AlphaFoldDB" id="A0A3B7QYW8"/>
<feature type="region of interest" description="Disordered" evidence="2">
    <location>
        <begin position="34"/>
        <end position="53"/>
    </location>
</feature>
<protein>
    <submittedName>
        <fullName evidence="5">T9SS C-terminal target domain-containing protein</fullName>
    </submittedName>
</protein>
<dbReference type="NCBIfam" id="TIGR04183">
    <property type="entry name" value="Por_Secre_tail"/>
    <property type="match status" value="1"/>
</dbReference>
<dbReference type="InterPro" id="IPR026444">
    <property type="entry name" value="Secre_tail"/>
</dbReference>
<dbReference type="OrthoDB" id="881643at2"/>